<keyword evidence="2" id="KW-1185">Reference proteome</keyword>
<name>A0ABN5IX14_9CAUL</name>
<organism evidence="1 2">
    <name type="scientific">Caulobacter segnis</name>
    <dbReference type="NCBI Taxonomy" id="88688"/>
    <lineage>
        <taxon>Bacteria</taxon>
        <taxon>Pseudomonadati</taxon>
        <taxon>Pseudomonadota</taxon>
        <taxon>Alphaproteobacteria</taxon>
        <taxon>Caulobacterales</taxon>
        <taxon>Caulobacteraceae</taxon>
        <taxon>Caulobacter</taxon>
    </lineage>
</organism>
<dbReference type="Proteomes" id="UP000240527">
    <property type="component" value="Chromosome"/>
</dbReference>
<accession>A0ABN5IX14</accession>
<gene>
    <name evidence="1" type="ORF">B7G68_18140</name>
</gene>
<evidence type="ECO:0000313" key="1">
    <source>
        <dbReference type="EMBL" id="AVQ03590.1"/>
    </source>
</evidence>
<proteinExistence type="predicted"/>
<dbReference type="RefSeq" id="WP_013080616.1">
    <property type="nucleotide sequence ID" value="NZ_CP027850.1"/>
</dbReference>
<protein>
    <submittedName>
        <fullName evidence="1">Uncharacterized protein</fullName>
    </submittedName>
</protein>
<reference evidence="1 2" key="1">
    <citation type="journal article" date="2015" name="Biotechnol. Bioeng.">
        <title>Genome sequence and phenotypic characterization of Caulobacter segnis.</title>
        <authorList>
            <person name="Patel S."/>
            <person name="Fletcher B."/>
            <person name="Scott D.C."/>
            <person name="Ely B."/>
        </authorList>
    </citation>
    <scope>NUCLEOTIDE SEQUENCE [LARGE SCALE GENOMIC DNA]</scope>
    <source>
        <strain evidence="1 2">TK0059</strain>
    </source>
</reference>
<dbReference type="EMBL" id="CP027850">
    <property type="protein sequence ID" value="AVQ03590.1"/>
    <property type="molecule type" value="Genomic_DNA"/>
</dbReference>
<evidence type="ECO:0000313" key="2">
    <source>
        <dbReference type="Proteomes" id="UP000240527"/>
    </source>
</evidence>
<sequence length="172" mass="18612">MDRDPALPDSPELHRVTTQYVVTEDRLRLSGETAGGETVVLWLTQRMLNMLIPRLTGWLEQNGGDALLQEFAQQAAEASLGAEPPVPASQAAPGGCVTSVDIGTGPDGAVLIFKPETDEQGVRLPLTTDALRQWLAIVRAQYVIGGWPTSVWPAWMDEAQLARPQTTGFALH</sequence>